<dbReference type="FunFam" id="3.30.160.60:FF:001230">
    <property type="entry name" value="zinc finger protein WIP2-like"/>
    <property type="match status" value="1"/>
</dbReference>
<dbReference type="SUPFAM" id="SSF57667">
    <property type="entry name" value="beta-beta-alpha zinc fingers"/>
    <property type="match status" value="2"/>
</dbReference>
<evidence type="ECO:0000256" key="4">
    <source>
        <dbReference type="ARBA" id="ARBA00022771"/>
    </source>
</evidence>
<dbReference type="SMART" id="SM00355">
    <property type="entry name" value="ZnF_C2H2"/>
    <property type="match status" value="4"/>
</dbReference>
<comment type="subcellular location">
    <subcellularLocation>
        <location evidence="1">Nucleus</location>
    </subcellularLocation>
</comment>
<dbReference type="Gene3D" id="3.30.160.60">
    <property type="entry name" value="Classic Zinc Finger"/>
    <property type="match status" value="1"/>
</dbReference>
<keyword evidence="5" id="KW-0862">Zinc</keyword>
<reference evidence="13 14" key="1">
    <citation type="submission" date="2024-01" db="EMBL/GenBank/DDBJ databases">
        <title>The complete chloroplast genome sequence of Lithospermum erythrorhizon: insights into the phylogenetic relationship among Boraginaceae species and the maternal lineages of purple gromwells.</title>
        <authorList>
            <person name="Okada T."/>
            <person name="Watanabe K."/>
        </authorList>
    </citation>
    <scope>NUCLEOTIDE SEQUENCE [LARGE SCALE GENOMIC DNA]</scope>
</reference>
<comment type="similarity">
    <text evidence="9">Belongs to the WIP C2H2-type zinc-finger protein family.</text>
</comment>
<evidence type="ECO:0000256" key="2">
    <source>
        <dbReference type="ARBA" id="ARBA00022723"/>
    </source>
</evidence>
<proteinExistence type="inferred from homology"/>
<dbReference type="InterPro" id="IPR043584">
    <property type="entry name" value="WIP1/2/3/4/5/6"/>
</dbReference>
<sequence length="351" mass="39621">MTEPYYTSFSGWFNFMPPHFSSTSSSSNPSSIYHPPSNIIDLNEIPKSPNEIQAIASPPPDLSHESLPFLNNLSLTNKKELSQYLSSSCNFMDKEEITNNYTSRNNYESEKGATIDLNIGLPSPTSELTNPSSSSSTRLTSSEEVMMVDNKGETNNNVLAGVPLNKLSKGQYWIPTPSQIHIGPTQFSCPICSKTFNRYNNLQMHMWGHGSQYRRGPESLRGNQPTAMLRLPCYCCTLGCKHNIEHPRARPLKDFRTLQTHYKRKHGSKPFMCRKCSKPFAVKGDWRTHEKNCGTIWYCVCGSDFRHKRSLKDHVRAFGHGHGAFSSHSFDQEDSEYASEVEQEGEASLSM</sequence>
<evidence type="ECO:0000313" key="13">
    <source>
        <dbReference type="EMBL" id="GAA0176581.1"/>
    </source>
</evidence>
<dbReference type="PANTHER" id="PTHR45878:SF1">
    <property type="entry name" value="ZINC FINGER PROTEIN WIP2"/>
    <property type="match status" value="1"/>
</dbReference>
<keyword evidence="3" id="KW-0677">Repeat</keyword>
<gene>
    <name evidence="13" type="ORF">LIER_29551</name>
</gene>
<evidence type="ECO:0000256" key="5">
    <source>
        <dbReference type="ARBA" id="ARBA00022833"/>
    </source>
</evidence>
<dbReference type="FunFam" id="3.30.160.60:FF:000523">
    <property type="entry name" value="Zinc finger protein WIP2"/>
    <property type="match status" value="1"/>
</dbReference>
<evidence type="ECO:0000259" key="12">
    <source>
        <dbReference type="PROSITE" id="PS50157"/>
    </source>
</evidence>
<keyword evidence="8" id="KW-0539">Nucleus</keyword>
<keyword evidence="14" id="KW-1185">Reference proteome</keyword>
<dbReference type="InterPro" id="IPR036236">
    <property type="entry name" value="Znf_C2H2_sf"/>
</dbReference>
<evidence type="ECO:0000256" key="11">
    <source>
        <dbReference type="SAM" id="MobiDB-lite"/>
    </source>
</evidence>
<keyword evidence="6" id="KW-0805">Transcription regulation</keyword>
<keyword evidence="7" id="KW-0804">Transcription</keyword>
<dbReference type="PROSITE" id="PS50157">
    <property type="entry name" value="ZINC_FINGER_C2H2_2"/>
    <property type="match status" value="1"/>
</dbReference>
<dbReference type="Pfam" id="PF00096">
    <property type="entry name" value="zf-C2H2"/>
    <property type="match status" value="1"/>
</dbReference>
<dbReference type="GO" id="GO:0003700">
    <property type="term" value="F:DNA-binding transcription factor activity"/>
    <property type="evidence" value="ECO:0007669"/>
    <property type="project" value="InterPro"/>
</dbReference>
<evidence type="ECO:0000256" key="9">
    <source>
        <dbReference type="ARBA" id="ARBA00023452"/>
    </source>
</evidence>
<dbReference type="InterPro" id="IPR013087">
    <property type="entry name" value="Znf_C2H2_type"/>
</dbReference>
<dbReference type="GO" id="GO:0008270">
    <property type="term" value="F:zinc ion binding"/>
    <property type="evidence" value="ECO:0007669"/>
    <property type="project" value="UniProtKB-KW"/>
</dbReference>
<evidence type="ECO:0000256" key="10">
    <source>
        <dbReference type="PROSITE-ProRule" id="PRU00042"/>
    </source>
</evidence>
<protein>
    <recommendedName>
        <fullName evidence="12">C2H2-type domain-containing protein</fullName>
    </recommendedName>
</protein>
<dbReference type="Proteomes" id="UP001454036">
    <property type="component" value="Unassembled WGS sequence"/>
</dbReference>
<dbReference type="Pfam" id="PF22995">
    <property type="entry name" value="C2CH-3rd_BIRD-IDD"/>
    <property type="match status" value="1"/>
</dbReference>
<accession>A0AAV3RMJ7</accession>
<dbReference type="EMBL" id="BAABME010010215">
    <property type="protein sequence ID" value="GAA0176581.1"/>
    <property type="molecule type" value="Genomic_DNA"/>
</dbReference>
<keyword evidence="2" id="KW-0479">Metal-binding</keyword>
<keyword evidence="4 10" id="KW-0863">Zinc-finger</keyword>
<dbReference type="AlphaFoldDB" id="A0AAV3RMJ7"/>
<evidence type="ECO:0000256" key="3">
    <source>
        <dbReference type="ARBA" id="ARBA00022737"/>
    </source>
</evidence>
<dbReference type="Pfam" id="PF23115">
    <property type="entry name" value="zf-C2H2_STOP2_3rd"/>
    <property type="match status" value="1"/>
</dbReference>
<evidence type="ECO:0000256" key="7">
    <source>
        <dbReference type="ARBA" id="ARBA00023163"/>
    </source>
</evidence>
<dbReference type="PANTHER" id="PTHR45878">
    <property type="entry name" value="ZINC FINGER PROTEIN WIP2"/>
    <property type="match status" value="1"/>
</dbReference>
<dbReference type="PROSITE" id="PS00028">
    <property type="entry name" value="ZINC_FINGER_C2H2_1"/>
    <property type="match status" value="1"/>
</dbReference>
<feature type="region of interest" description="Disordered" evidence="11">
    <location>
        <begin position="119"/>
        <end position="141"/>
    </location>
</feature>
<name>A0AAV3RMJ7_LITER</name>
<dbReference type="InterPro" id="IPR059161">
    <property type="entry name" value="Znf-C2H2_STOP1/2_3rd"/>
</dbReference>
<evidence type="ECO:0000256" key="8">
    <source>
        <dbReference type="ARBA" id="ARBA00023242"/>
    </source>
</evidence>
<comment type="caution">
    <text evidence="13">The sequence shown here is derived from an EMBL/GenBank/DDBJ whole genome shotgun (WGS) entry which is preliminary data.</text>
</comment>
<feature type="domain" description="C2H2-type" evidence="12">
    <location>
        <begin position="187"/>
        <end position="214"/>
    </location>
</feature>
<organism evidence="13 14">
    <name type="scientific">Lithospermum erythrorhizon</name>
    <name type="common">Purple gromwell</name>
    <name type="synonym">Lithospermum officinale var. erythrorhizon</name>
    <dbReference type="NCBI Taxonomy" id="34254"/>
    <lineage>
        <taxon>Eukaryota</taxon>
        <taxon>Viridiplantae</taxon>
        <taxon>Streptophyta</taxon>
        <taxon>Embryophyta</taxon>
        <taxon>Tracheophyta</taxon>
        <taxon>Spermatophyta</taxon>
        <taxon>Magnoliopsida</taxon>
        <taxon>eudicotyledons</taxon>
        <taxon>Gunneridae</taxon>
        <taxon>Pentapetalae</taxon>
        <taxon>asterids</taxon>
        <taxon>lamiids</taxon>
        <taxon>Boraginales</taxon>
        <taxon>Boraginaceae</taxon>
        <taxon>Boraginoideae</taxon>
        <taxon>Lithospermeae</taxon>
        <taxon>Lithospermum</taxon>
    </lineage>
</organism>
<evidence type="ECO:0000313" key="14">
    <source>
        <dbReference type="Proteomes" id="UP001454036"/>
    </source>
</evidence>
<dbReference type="InterPro" id="IPR055187">
    <property type="entry name" value="C2CH-3rd_BIRD-IDD"/>
</dbReference>
<evidence type="ECO:0000256" key="6">
    <source>
        <dbReference type="ARBA" id="ARBA00023015"/>
    </source>
</evidence>
<evidence type="ECO:0000256" key="1">
    <source>
        <dbReference type="ARBA" id="ARBA00004123"/>
    </source>
</evidence>
<dbReference type="GO" id="GO:0005634">
    <property type="term" value="C:nucleus"/>
    <property type="evidence" value="ECO:0007669"/>
    <property type="project" value="UniProtKB-SubCell"/>
</dbReference>
<feature type="compositionally biased region" description="Low complexity" evidence="11">
    <location>
        <begin position="121"/>
        <end position="141"/>
    </location>
</feature>